<comment type="caution">
    <text evidence="1">The sequence shown here is derived from an EMBL/GenBank/DDBJ whole genome shotgun (WGS) entry which is preliminary data.</text>
</comment>
<dbReference type="RefSeq" id="WP_378958908.1">
    <property type="nucleotide sequence ID" value="NZ_JBHRXC010000016.1"/>
</dbReference>
<organism evidence="1 2">
    <name type="scientific">Pedobacter jamesrossensis</name>
    <dbReference type="NCBI Taxonomy" id="1908238"/>
    <lineage>
        <taxon>Bacteria</taxon>
        <taxon>Pseudomonadati</taxon>
        <taxon>Bacteroidota</taxon>
        <taxon>Sphingobacteriia</taxon>
        <taxon>Sphingobacteriales</taxon>
        <taxon>Sphingobacteriaceae</taxon>
        <taxon>Pedobacter</taxon>
    </lineage>
</organism>
<reference evidence="2" key="1">
    <citation type="journal article" date="2019" name="Int. J. Syst. Evol. Microbiol.">
        <title>The Global Catalogue of Microorganisms (GCM) 10K type strain sequencing project: providing services to taxonomists for standard genome sequencing and annotation.</title>
        <authorList>
            <consortium name="The Broad Institute Genomics Platform"/>
            <consortium name="The Broad Institute Genome Sequencing Center for Infectious Disease"/>
            <person name="Wu L."/>
            <person name="Ma J."/>
        </authorList>
    </citation>
    <scope>NUCLEOTIDE SEQUENCE [LARGE SCALE GENOMIC DNA]</scope>
    <source>
        <strain evidence="2">CCM 8689</strain>
    </source>
</reference>
<sequence length="146" mass="16850">MQFTKIKDNHTCDCFTGSDENNTDKFVRKVSKSPSLKERDFKSHIERGKIAENANNCEEICGLHGLSFEIWNSESSELLMKKYLTTVAISPQSKKNLSVINFKPNSGLIKHTPNQIEYNEFHHDFYKEDSFTIENLELIEMISLSI</sequence>
<proteinExistence type="predicted"/>
<dbReference type="EMBL" id="JBHSBY010000016">
    <property type="protein sequence ID" value="MFC4195605.1"/>
    <property type="molecule type" value="Genomic_DNA"/>
</dbReference>
<gene>
    <name evidence="1" type="ORF">ACFOUY_02700</name>
</gene>
<dbReference type="Proteomes" id="UP001595792">
    <property type="component" value="Unassembled WGS sequence"/>
</dbReference>
<evidence type="ECO:0000313" key="2">
    <source>
        <dbReference type="Proteomes" id="UP001595792"/>
    </source>
</evidence>
<name>A0ABV8NF86_9SPHI</name>
<protein>
    <submittedName>
        <fullName evidence="1">Uncharacterized protein</fullName>
    </submittedName>
</protein>
<keyword evidence="2" id="KW-1185">Reference proteome</keyword>
<evidence type="ECO:0000313" key="1">
    <source>
        <dbReference type="EMBL" id="MFC4195605.1"/>
    </source>
</evidence>
<accession>A0ABV8NF86</accession>